<dbReference type="EMBL" id="AVBH01000042">
    <property type="protein sequence ID" value="KGO98899.1"/>
    <property type="molecule type" value="Genomic_DNA"/>
</dbReference>
<evidence type="ECO:0000256" key="4">
    <source>
        <dbReference type="ARBA" id="ARBA00023316"/>
    </source>
</evidence>
<dbReference type="InterPro" id="IPR036505">
    <property type="entry name" value="Amidase/PGRP_sf"/>
</dbReference>
<name>A0A0A0M9J9_9GAMM</name>
<dbReference type="AlphaFoldDB" id="A0A0A0M9J9"/>
<dbReference type="GO" id="GO:0071555">
    <property type="term" value="P:cell wall organization"/>
    <property type="evidence" value="ECO:0007669"/>
    <property type="project" value="UniProtKB-KW"/>
</dbReference>
<gene>
    <name evidence="7" type="ORF">N791_13140</name>
</gene>
<dbReference type="Gene3D" id="3.40.80.10">
    <property type="entry name" value="Peptidoglycan recognition protein-like"/>
    <property type="match status" value="1"/>
</dbReference>
<dbReference type="PANTHER" id="PTHR30417">
    <property type="entry name" value="N-ACETYLMURAMOYL-L-ALANINE AMIDASE AMID"/>
    <property type="match status" value="1"/>
</dbReference>
<reference evidence="7 8" key="1">
    <citation type="submission" date="2013-08" db="EMBL/GenBank/DDBJ databases">
        <title>Genomic analysis of Lysobacter defluvii.</title>
        <authorList>
            <person name="Wang Q."/>
            <person name="Wang G."/>
        </authorList>
    </citation>
    <scope>NUCLEOTIDE SEQUENCE [LARGE SCALE GENOMIC DNA]</scope>
    <source>
        <strain evidence="7 8">IMMIB APB-9</strain>
    </source>
</reference>
<evidence type="ECO:0000259" key="6">
    <source>
        <dbReference type="SMART" id="SM00644"/>
    </source>
</evidence>
<feature type="signal peptide" evidence="5">
    <location>
        <begin position="1"/>
        <end position="21"/>
    </location>
</feature>
<evidence type="ECO:0000256" key="3">
    <source>
        <dbReference type="ARBA" id="ARBA00022801"/>
    </source>
</evidence>
<evidence type="ECO:0000313" key="7">
    <source>
        <dbReference type="EMBL" id="KGO98899.1"/>
    </source>
</evidence>
<dbReference type="InterPro" id="IPR002502">
    <property type="entry name" value="Amidase_domain"/>
</dbReference>
<keyword evidence="3" id="KW-0378">Hydrolase</keyword>
<dbReference type="SMART" id="SM00644">
    <property type="entry name" value="Ami_2"/>
    <property type="match status" value="1"/>
</dbReference>
<dbReference type="GO" id="GO:0009254">
    <property type="term" value="P:peptidoglycan turnover"/>
    <property type="evidence" value="ECO:0007669"/>
    <property type="project" value="TreeGrafter"/>
</dbReference>
<keyword evidence="8" id="KW-1185">Reference proteome</keyword>
<comment type="caution">
    <text evidence="7">The sequence shown here is derived from an EMBL/GenBank/DDBJ whole genome shotgun (WGS) entry which is preliminary data.</text>
</comment>
<evidence type="ECO:0000313" key="8">
    <source>
        <dbReference type="Proteomes" id="UP000030003"/>
    </source>
</evidence>
<feature type="domain" description="N-acetylmuramoyl-L-alanine amidase" evidence="6">
    <location>
        <begin position="29"/>
        <end position="164"/>
    </location>
</feature>
<dbReference type="PROSITE" id="PS51257">
    <property type="entry name" value="PROKAR_LIPOPROTEIN"/>
    <property type="match status" value="1"/>
</dbReference>
<dbReference type="CDD" id="cd06583">
    <property type="entry name" value="PGRP"/>
    <property type="match status" value="1"/>
</dbReference>
<sequence>MISRIATACLLAWMLASCASAPERNPIARWEGSPNHSPRWARAIVLHHTAMDSAEGAIRTLQTGNSGGPVSAHYLVGEDGRIHQLVADGQAAWHAGNSRWAGVDELNAWSIGIEIDNDGREPFPPAQVEALLVLLEDLTTRLRIPRHMVIGHSDIAPTRKDDPSVLFPWEALARAGFGLWPRESLPPPPAGFDPWVALRLVGYDLRDPEAALAAFHRRFRGNEAREWLPGDAEILFDLQQQLMELPPSRPEALTTGLR</sequence>
<feature type="chain" id="PRO_5001973388" description="N-acetylmuramoyl-L-alanine amidase" evidence="5">
    <location>
        <begin position="22"/>
        <end position="258"/>
    </location>
</feature>
<dbReference type="GO" id="GO:0019867">
    <property type="term" value="C:outer membrane"/>
    <property type="evidence" value="ECO:0007669"/>
    <property type="project" value="TreeGrafter"/>
</dbReference>
<dbReference type="PANTHER" id="PTHR30417:SF1">
    <property type="entry name" value="N-ACETYLMURAMOYL-L-ALANINE AMIDASE AMID"/>
    <property type="match status" value="1"/>
</dbReference>
<evidence type="ECO:0000256" key="1">
    <source>
        <dbReference type="ARBA" id="ARBA00001561"/>
    </source>
</evidence>
<dbReference type="STRING" id="1385515.GCA_000423325_01341"/>
<dbReference type="Pfam" id="PF01510">
    <property type="entry name" value="Amidase_2"/>
    <property type="match status" value="1"/>
</dbReference>
<organism evidence="7 8">
    <name type="scientific">Lysobacter defluvii IMMIB APB-9 = DSM 18482</name>
    <dbReference type="NCBI Taxonomy" id="1385515"/>
    <lineage>
        <taxon>Bacteria</taxon>
        <taxon>Pseudomonadati</taxon>
        <taxon>Pseudomonadota</taxon>
        <taxon>Gammaproteobacteria</taxon>
        <taxon>Lysobacterales</taxon>
        <taxon>Lysobacteraceae</taxon>
        <taxon>Novilysobacter</taxon>
    </lineage>
</organism>
<dbReference type="EC" id="3.5.1.28" evidence="2"/>
<protein>
    <recommendedName>
        <fullName evidence="2">N-acetylmuramoyl-L-alanine amidase</fullName>
        <ecNumber evidence="2">3.5.1.28</ecNumber>
    </recommendedName>
</protein>
<accession>A0A0A0M9J9</accession>
<evidence type="ECO:0000256" key="2">
    <source>
        <dbReference type="ARBA" id="ARBA00011901"/>
    </source>
</evidence>
<dbReference type="InterPro" id="IPR051206">
    <property type="entry name" value="NAMLAA_amidase_2"/>
</dbReference>
<evidence type="ECO:0000256" key="5">
    <source>
        <dbReference type="SAM" id="SignalP"/>
    </source>
</evidence>
<dbReference type="SUPFAM" id="SSF55846">
    <property type="entry name" value="N-acetylmuramoyl-L-alanine amidase-like"/>
    <property type="match status" value="1"/>
</dbReference>
<keyword evidence="5" id="KW-0732">Signal</keyword>
<dbReference type="GO" id="GO:0008745">
    <property type="term" value="F:N-acetylmuramoyl-L-alanine amidase activity"/>
    <property type="evidence" value="ECO:0007669"/>
    <property type="project" value="UniProtKB-EC"/>
</dbReference>
<dbReference type="OrthoDB" id="9794842at2"/>
<keyword evidence="4" id="KW-0961">Cell wall biogenesis/degradation</keyword>
<dbReference type="GO" id="GO:0009253">
    <property type="term" value="P:peptidoglycan catabolic process"/>
    <property type="evidence" value="ECO:0007669"/>
    <property type="project" value="InterPro"/>
</dbReference>
<comment type="catalytic activity">
    <reaction evidence="1">
        <text>Hydrolyzes the link between N-acetylmuramoyl residues and L-amino acid residues in certain cell-wall glycopeptides.</text>
        <dbReference type="EC" id="3.5.1.28"/>
    </reaction>
</comment>
<dbReference type="RefSeq" id="WP_027069724.1">
    <property type="nucleotide sequence ID" value="NZ_AUHT01000007.1"/>
</dbReference>
<proteinExistence type="predicted"/>
<dbReference type="eggNOG" id="COG3023">
    <property type="taxonomic scope" value="Bacteria"/>
</dbReference>
<dbReference type="Proteomes" id="UP000030003">
    <property type="component" value="Unassembled WGS sequence"/>
</dbReference>